<sequence>MASTTKENILIFGATGYIGWYITDQIVKAKTSFGRIAIFTSPGTVEKKPDLISQLQENGVEVIVGSAGEEADVVNALDGITTIVSAVGQAVIADQLKLIKLAEKVPSVKRFFPSEYGTDIEYNETSAKEPPHQQKLKVRAALKEVSYLDHTYVVLGKPYADGASNGTFFGIVPFAPEIGGFNVKEKKAVLTGDGTGKISLTTLADYDSKYRNSH</sequence>
<keyword evidence="2" id="KW-0560">Oxidoreductase</keyword>
<dbReference type="Gene3D" id="3.40.50.720">
    <property type="entry name" value="NAD(P)-binding Rossmann-like Domain"/>
    <property type="match status" value="1"/>
</dbReference>
<dbReference type="Gene3D" id="3.90.25.10">
    <property type="entry name" value="UDP-galactose 4-epimerase, domain 1"/>
    <property type="match status" value="1"/>
</dbReference>
<dbReference type="EMBL" id="CAJVRM010000162">
    <property type="protein sequence ID" value="CAG8976121.1"/>
    <property type="molecule type" value="Genomic_DNA"/>
</dbReference>
<comment type="caution">
    <text evidence="4">The sequence shown here is derived from an EMBL/GenBank/DDBJ whole genome shotgun (WGS) entry which is preliminary data.</text>
</comment>
<keyword evidence="1" id="KW-0521">NADP</keyword>
<proteinExistence type="predicted"/>
<organism evidence="4 5">
    <name type="scientific">Hymenoscyphus albidus</name>
    <dbReference type="NCBI Taxonomy" id="595503"/>
    <lineage>
        <taxon>Eukaryota</taxon>
        <taxon>Fungi</taxon>
        <taxon>Dikarya</taxon>
        <taxon>Ascomycota</taxon>
        <taxon>Pezizomycotina</taxon>
        <taxon>Leotiomycetes</taxon>
        <taxon>Helotiales</taxon>
        <taxon>Helotiaceae</taxon>
        <taxon>Hymenoscyphus</taxon>
    </lineage>
</organism>
<dbReference type="SUPFAM" id="SSF51735">
    <property type="entry name" value="NAD(P)-binding Rossmann-fold domains"/>
    <property type="match status" value="1"/>
</dbReference>
<reference evidence="4" key="1">
    <citation type="submission" date="2021-07" db="EMBL/GenBank/DDBJ databases">
        <authorList>
            <person name="Durling M."/>
        </authorList>
    </citation>
    <scope>NUCLEOTIDE SEQUENCE</scope>
</reference>
<dbReference type="InterPro" id="IPR036291">
    <property type="entry name" value="NAD(P)-bd_dom_sf"/>
</dbReference>
<dbReference type="OrthoDB" id="419598at2759"/>
<evidence type="ECO:0000256" key="1">
    <source>
        <dbReference type="ARBA" id="ARBA00022857"/>
    </source>
</evidence>
<dbReference type="PANTHER" id="PTHR47706">
    <property type="entry name" value="NMRA-LIKE FAMILY PROTEIN"/>
    <property type="match status" value="1"/>
</dbReference>
<gene>
    <name evidence="4" type="ORF">HYALB_00002401</name>
</gene>
<evidence type="ECO:0000259" key="3">
    <source>
        <dbReference type="Pfam" id="PF05368"/>
    </source>
</evidence>
<evidence type="ECO:0000313" key="5">
    <source>
        <dbReference type="Proteomes" id="UP000701801"/>
    </source>
</evidence>
<name>A0A9N9LP59_9HELO</name>
<dbReference type="PANTHER" id="PTHR47706:SF11">
    <property type="entry name" value="ISOFLAVONE REDUCTASE FAMILY PROTEIN (AFU_ORTHOLOGUE AFUA_1G12510)"/>
    <property type="match status" value="1"/>
</dbReference>
<evidence type="ECO:0000313" key="4">
    <source>
        <dbReference type="EMBL" id="CAG8976121.1"/>
    </source>
</evidence>
<keyword evidence="5" id="KW-1185">Reference proteome</keyword>
<protein>
    <recommendedName>
        <fullName evidence="3">NmrA-like domain-containing protein</fullName>
    </recommendedName>
</protein>
<evidence type="ECO:0000256" key="2">
    <source>
        <dbReference type="ARBA" id="ARBA00023002"/>
    </source>
</evidence>
<dbReference type="AlphaFoldDB" id="A0A9N9LP59"/>
<dbReference type="Pfam" id="PF05368">
    <property type="entry name" value="NmrA"/>
    <property type="match status" value="1"/>
</dbReference>
<dbReference type="InterPro" id="IPR008030">
    <property type="entry name" value="NmrA-like"/>
</dbReference>
<dbReference type="GO" id="GO:0016491">
    <property type="term" value="F:oxidoreductase activity"/>
    <property type="evidence" value="ECO:0007669"/>
    <property type="project" value="UniProtKB-KW"/>
</dbReference>
<accession>A0A9N9LP59</accession>
<dbReference type="Proteomes" id="UP000701801">
    <property type="component" value="Unassembled WGS sequence"/>
</dbReference>
<dbReference type="InterPro" id="IPR051609">
    <property type="entry name" value="NmrA/Isoflavone_reductase-like"/>
</dbReference>
<feature type="domain" description="NmrA-like" evidence="3">
    <location>
        <begin position="6"/>
        <end position="154"/>
    </location>
</feature>